<evidence type="ECO:0000313" key="2">
    <source>
        <dbReference type="EMBL" id="MDI9241555.1"/>
    </source>
</evidence>
<gene>
    <name evidence="2" type="ORF">QJ036_03565</name>
</gene>
<dbReference type="Proteomes" id="UP001300383">
    <property type="component" value="Unassembled WGS sequence"/>
</dbReference>
<keyword evidence="3" id="KW-1185">Reference proteome</keyword>
<keyword evidence="2" id="KW-0808">Transferase</keyword>
<accession>A0AAP4EZ67</accession>
<reference evidence="2 3" key="1">
    <citation type="submission" date="2023-05" db="EMBL/GenBank/DDBJ databases">
        <title>[ruminococcus] sp. nov., isolated from a pig farm feces dump.</title>
        <authorList>
            <person name="Chang Y.-H."/>
        </authorList>
    </citation>
    <scope>NUCLEOTIDE SEQUENCE [LARGE SCALE GENOMIC DNA]</scope>
    <source>
        <strain evidence="2 3">YH-rum2234</strain>
    </source>
</reference>
<evidence type="ECO:0000259" key="1">
    <source>
        <dbReference type="Pfam" id="PF04230"/>
    </source>
</evidence>
<dbReference type="PANTHER" id="PTHR36836:SF1">
    <property type="entry name" value="COLANIC ACID BIOSYNTHESIS PROTEIN WCAK"/>
    <property type="match status" value="1"/>
</dbReference>
<dbReference type="Pfam" id="PF04230">
    <property type="entry name" value="PS_pyruv_trans"/>
    <property type="match status" value="1"/>
</dbReference>
<dbReference type="InterPro" id="IPR007345">
    <property type="entry name" value="Polysacch_pyruvyl_Trfase"/>
</dbReference>
<feature type="domain" description="Polysaccharide pyruvyl transferase" evidence="1">
    <location>
        <begin position="69"/>
        <end position="314"/>
    </location>
</feature>
<dbReference type="EMBL" id="JASGBQ010000003">
    <property type="protein sequence ID" value="MDI9241555.1"/>
    <property type="molecule type" value="Genomic_DNA"/>
</dbReference>
<dbReference type="GO" id="GO:0016740">
    <property type="term" value="F:transferase activity"/>
    <property type="evidence" value="ECO:0007669"/>
    <property type="project" value="UniProtKB-KW"/>
</dbReference>
<sequence length="381" mass="42972">MGSKKVLYMHTGSGNHGCEAIIRTTSKLLNGPNNVILWSNARSEDIQYGSAQGFEKVVVPEELERFSPAYFEALVKRKLLHREKANMEVFLRELFKDNVAISVGGDNYCYEWSAKQAVLFDKEIRKYCAASVLWGCSIDPDAITPEVREDLAGFNLITARETITYQLLKEINSHTVKVADPAFLLERVDLPLPKGFQEGNTVGINVSPLIMKYGTEGSLILENYRILIHYILEKTDMSVCLIPHVVWPYNNDMEPINVLHHEFEDSSRVSRIMDGNCCELKGYIARCRFFVGARTHATIAAYSSCVPTLVVGYSVKSRGIAQDLFGTEEGYVLPVQGIKGEDDLKFYFQRMLEQEYEEKNHLADVIPAYKELAASAANYIL</sequence>
<organism evidence="2 3">
    <name type="scientific">Fusibacillus kribbianus</name>
    <dbReference type="NCBI Taxonomy" id="3044208"/>
    <lineage>
        <taxon>Bacteria</taxon>
        <taxon>Bacillati</taxon>
        <taxon>Bacillota</taxon>
        <taxon>Clostridia</taxon>
        <taxon>Lachnospirales</taxon>
        <taxon>Lachnospiraceae</taxon>
        <taxon>Fusibacillus</taxon>
    </lineage>
</organism>
<name>A0AAP4EZ67_9FIRM</name>
<dbReference type="RefSeq" id="WP_283230062.1">
    <property type="nucleotide sequence ID" value="NZ_JASGBQ010000003.1"/>
</dbReference>
<dbReference type="PANTHER" id="PTHR36836">
    <property type="entry name" value="COLANIC ACID BIOSYNTHESIS PROTEIN WCAK"/>
    <property type="match status" value="1"/>
</dbReference>
<evidence type="ECO:0000313" key="3">
    <source>
        <dbReference type="Proteomes" id="UP001300383"/>
    </source>
</evidence>
<dbReference type="AlphaFoldDB" id="A0AAP4EZ67"/>
<proteinExistence type="predicted"/>
<comment type="caution">
    <text evidence="2">The sequence shown here is derived from an EMBL/GenBank/DDBJ whole genome shotgun (WGS) entry which is preliminary data.</text>
</comment>
<protein>
    <submittedName>
        <fullName evidence="2">Polysaccharide pyruvyl transferase family protein</fullName>
    </submittedName>
</protein>